<dbReference type="AlphaFoldDB" id="X1QYA6"/>
<evidence type="ECO:0000256" key="8">
    <source>
        <dbReference type="ARBA" id="ARBA00023186"/>
    </source>
</evidence>
<evidence type="ECO:0000256" key="9">
    <source>
        <dbReference type="SAM" id="Phobius"/>
    </source>
</evidence>
<dbReference type="GO" id="GO:0005886">
    <property type="term" value="C:plasma membrane"/>
    <property type="evidence" value="ECO:0007669"/>
    <property type="project" value="UniProtKB-SubCell"/>
</dbReference>
<feature type="transmembrane region" description="Helical" evidence="9">
    <location>
        <begin position="20"/>
        <end position="42"/>
    </location>
</feature>
<protein>
    <recommendedName>
        <fullName evidence="10">Membrane insertase YidC/Oxa/ALB C-terminal domain-containing protein</fullName>
    </recommendedName>
</protein>
<dbReference type="CDD" id="cd20070">
    <property type="entry name" value="5TM_YidC_Alb3"/>
    <property type="match status" value="1"/>
</dbReference>
<feature type="non-terminal residue" evidence="11">
    <location>
        <position position="117"/>
    </location>
</feature>
<dbReference type="PANTHER" id="PTHR12428:SF65">
    <property type="entry name" value="CYTOCHROME C OXIDASE ASSEMBLY PROTEIN COX18, MITOCHONDRIAL"/>
    <property type="match status" value="1"/>
</dbReference>
<feature type="domain" description="Membrane insertase YidC/Oxa/ALB C-terminal" evidence="10">
    <location>
        <begin position="28"/>
        <end position="115"/>
    </location>
</feature>
<evidence type="ECO:0000256" key="2">
    <source>
        <dbReference type="ARBA" id="ARBA00022448"/>
    </source>
</evidence>
<dbReference type="EMBL" id="BARV01035296">
    <property type="protein sequence ID" value="GAI55855.1"/>
    <property type="molecule type" value="Genomic_DNA"/>
</dbReference>
<evidence type="ECO:0000256" key="4">
    <source>
        <dbReference type="ARBA" id="ARBA00022692"/>
    </source>
</evidence>
<sequence length="117" mass="13232">MFELWYSGPVALMINTLIALSHYLFGSFGLTIIVLTIIIRGAMYPLTVKQLRATRAMQALQPKIAELQKKYAKDKQKLAQEQMKLYKESGMSPAGCAVPMLIQMPIWIALFQSIIRV</sequence>
<organism evidence="11">
    <name type="scientific">marine sediment metagenome</name>
    <dbReference type="NCBI Taxonomy" id="412755"/>
    <lineage>
        <taxon>unclassified sequences</taxon>
        <taxon>metagenomes</taxon>
        <taxon>ecological metagenomes</taxon>
    </lineage>
</organism>
<reference evidence="11" key="1">
    <citation type="journal article" date="2014" name="Front. Microbiol.">
        <title>High frequency of phylogenetically diverse reductive dehalogenase-homologous genes in deep subseafloor sedimentary metagenomes.</title>
        <authorList>
            <person name="Kawai M."/>
            <person name="Futagami T."/>
            <person name="Toyoda A."/>
            <person name="Takaki Y."/>
            <person name="Nishi S."/>
            <person name="Hori S."/>
            <person name="Arai W."/>
            <person name="Tsubouchi T."/>
            <person name="Morono Y."/>
            <person name="Uchiyama I."/>
            <person name="Ito T."/>
            <person name="Fujiyama A."/>
            <person name="Inagaki F."/>
            <person name="Takami H."/>
        </authorList>
    </citation>
    <scope>NUCLEOTIDE SEQUENCE</scope>
    <source>
        <strain evidence="11">Expedition CK06-06</strain>
    </source>
</reference>
<evidence type="ECO:0000256" key="3">
    <source>
        <dbReference type="ARBA" id="ARBA00022475"/>
    </source>
</evidence>
<proteinExistence type="predicted"/>
<dbReference type="Pfam" id="PF02096">
    <property type="entry name" value="60KD_IMP"/>
    <property type="match status" value="1"/>
</dbReference>
<accession>X1QYA6</accession>
<name>X1QYA6_9ZZZZ</name>
<keyword evidence="6 9" id="KW-1133">Transmembrane helix</keyword>
<keyword evidence="5" id="KW-0653">Protein transport</keyword>
<evidence type="ECO:0000256" key="6">
    <source>
        <dbReference type="ARBA" id="ARBA00022989"/>
    </source>
</evidence>
<keyword evidence="8" id="KW-0143">Chaperone</keyword>
<feature type="transmembrane region" description="Helical" evidence="9">
    <location>
        <begin position="94"/>
        <end position="115"/>
    </location>
</feature>
<evidence type="ECO:0000256" key="7">
    <source>
        <dbReference type="ARBA" id="ARBA00023136"/>
    </source>
</evidence>
<comment type="caution">
    <text evidence="11">The sequence shown here is derived from an EMBL/GenBank/DDBJ whole genome shotgun (WGS) entry which is preliminary data.</text>
</comment>
<dbReference type="GO" id="GO:0015031">
    <property type="term" value="P:protein transport"/>
    <property type="evidence" value="ECO:0007669"/>
    <property type="project" value="UniProtKB-KW"/>
</dbReference>
<dbReference type="PANTHER" id="PTHR12428">
    <property type="entry name" value="OXA1"/>
    <property type="match status" value="1"/>
</dbReference>
<evidence type="ECO:0000256" key="1">
    <source>
        <dbReference type="ARBA" id="ARBA00004651"/>
    </source>
</evidence>
<keyword evidence="3" id="KW-1003">Cell membrane</keyword>
<evidence type="ECO:0000313" key="11">
    <source>
        <dbReference type="EMBL" id="GAI55855.1"/>
    </source>
</evidence>
<keyword evidence="4 9" id="KW-0812">Transmembrane</keyword>
<keyword evidence="2" id="KW-0813">Transport</keyword>
<dbReference type="GO" id="GO:0032977">
    <property type="term" value="F:membrane insertase activity"/>
    <property type="evidence" value="ECO:0007669"/>
    <property type="project" value="InterPro"/>
</dbReference>
<dbReference type="InterPro" id="IPR028055">
    <property type="entry name" value="YidC/Oxa/ALB_C"/>
</dbReference>
<comment type="subcellular location">
    <subcellularLocation>
        <location evidence="1">Cell membrane</location>
        <topology evidence="1">Multi-pass membrane protein</topology>
    </subcellularLocation>
</comment>
<dbReference type="InterPro" id="IPR001708">
    <property type="entry name" value="YidC/ALB3/OXA1/COX18"/>
</dbReference>
<keyword evidence="7 9" id="KW-0472">Membrane</keyword>
<dbReference type="InterPro" id="IPR047196">
    <property type="entry name" value="YidC_ALB_C"/>
</dbReference>
<dbReference type="NCBIfam" id="TIGR03592">
    <property type="entry name" value="yidC_oxa1_cterm"/>
    <property type="match status" value="1"/>
</dbReference>
<evidence type="ECO:0000256" key="5">
    <source>
        <dbReference type="ARBA" id="ARBA00022927"/>
    </source>
</evidence>
<gene>
    <name evidence="11" type="ORF">S06H3_55100</name>
</gene>
<dbReference type="GO" id="GO:0051205">
    <property type="term" value="P:protein insertion into membrane"/>
    <property type="evidence" value="ECO:0007669"/>
    <property type="project" value="TreeGrafter"/>
</dbReference>
<evidence type="ECO:0000259" key="10">
    <source>
        <dbReference type="Pfam" id="PF02096"/>
    </source>
</evidence>